<dbReference type="GO" id="GO:0008757">
    <property type="term" value="F:S-adenosylmethionine-dependent methyltransferase activity"/>
    <property type="evidence" value="ECO:0007669"/>
    <property type="project" value="InterPro"/>
</dbReference>
<gene>
    <name evidence="2" type="ORF">METZ01_LOCUS324933</name>
</gene>
<dbReference type="AlphaFoldDB" id="A0A382PFA8"/>
<dbReference type="InterPro" id="IPR029063">
    <property type="entry name" value="SAM-dependent_MTases_sf"/>
</dbReference>
<dbReference type="InterPro" id="IPR013216">
    <property type="entry name" value="Methyltransf_11"/>
</dbReference>
<evidence type="ECO:0000259" key="1">
    <source>
        <dbReference type="Pfam" id="PF08241"/>
    </source>
</evidence>
<dbReference type="Pfam" id="PF08241">
    <property type="entry name" value="Methyltransf_11"/>
    <property type="match status" value="1"/>
</dbReference>
<organism evidence="2">
    <name type="scientific">marine metagenome</name>
    <dbReference type="NCBI Taxonomy" id="408172"/>
    <lineage>
        <taxon>unclassified sequences</taxon>
        <taxon>metagenomes</taxon>
        <taxon>ecological metagenomes</taxon>
    </lineage>
</organism>
<dbReference type="SUPFAM" id="SSF53335">
    <property type="entry name" value="S-adenosyl-L-methionine-dependent methyltransferases"/>
    <property type="match status" value="1"/>
</dbReference>
<dbReference type="EMBL" id="UINC01107016">
    <property type="protein sequence ID" value="SVC72079.1"/>
    <property type="molecule type" value="Genomic_DNA"/>
</dbReference>
<feature type="domain" description="Methyltransferase type 11" evidence="1">
    <location>
        <begin position="31"/>
        <end position="90"/>
    </location>
</feature>
<accession>A0A382PFA8</accession>
<name>A0A382PFA8_9ZZZZ</name>
<evidence type="ECO:0000313" key="2">
    <source>
        <dbReference type="EMBL" id="SVC72079.1"/>
    </source>
</evidence>
<dbReference type="Gene3D" id="3.40.50.150">
    <property type="entry name" value="Vaccinia Virus protein VP39"/>
    <property type="match status" value="1"/>
</dbReference>
<feature type="non-terminal residue" evidence="2">
    <location>
        <position position="1"/>
    </location>
</feature>
<reference evidence="2" key="1">
    <citation type="submission" date="2018-05" db="EMBL/GenBank/DDBJ databases">
        <authorList>
            <person name="Lanie J.A."/>
            <person name="Ng W.-L."/>
            <person name="Kazmierczak K.M."/>
            <person name="Andrzejewski T.M."/>
            <person name="Davidsen T.M."/>
            <person name="Wayne K.J."/>
            <person name="Tettelin H."/>
            <person name="Glass J.I."/>
            <person name="Rusch D."/>
            <person name="Podicherti R."/>
            <person name="Tsui H.-C.T."/>
            <person name="Winkler M.E."/>
        </authorList>
    </citation>
    <scope>NUCLEOTIDE SEQUENCE</scope>
</reference>
<sequence>LKCSDELLVVAGGRAERDLFQQLGFERVTITNLDSVEASEQLAPYQWAHEDAQDLSYSDRSFQWVVVVDGLHHCTSPHRALTEMYRTCSVGVVAIEARDSLLMRVAVRLGFSSRYELEAVQAQGGLSGGLENGPIPNHIYRWTEREFRKTIRSCDPTGDHGFHFLHGLNLPYETAELRGWTIRRLLLKPAERLLRLVTWLLPKQRNSIAMIATRPESSHPWIAPKE</sequence>
<protein>
    <recommendedName>
        <fullName evidence="1">Methyltransferase type 11 domain-containing protein</fullName>
    </recommendedName>
</protein>
<proteinExistence type="predicted"/>